<evidence type="ECO:0000256" key="1">
    <source>
        <dbReference type="SAM" id="MobiDB-lite"/>
    </source>
</evidence>
<evidence type="ECO:0000313" key="2">
    <source>
        <dbReference type="EMBL" id="PBK85580.1"/>
    </source>
</evidence>
<dbReference type="Proteomes" id="UP000217790">
    <property type="component" value="Unassembled WGS sequence"/>
</dbReference>
<gene>
    <name evidence="2" type="ORF">ARMGADRAFT_1036322</name>
</gene>
<dbReference type="AlphaFoldDB" id="A0A2H3CUR9"/>
<accession>A0A2H3CUR9</accession>
<dbReference type="InParanoid" id="A0A2H3CUR9"/>
<proteinExistence type="predicted"/>
<dbReference type="OrthoDB" id="2911172at2759"/>
<feature type="region of interest" description="Disordered" evidence="1">
    <location>
        <begin position="198"/>
        <end position="217"/>
    </location>
</feature>
<reference evidence="3" key="1">
    <citation type="journal article" date="2017" name="Nat. Ecol. Evol.">
        <title>Genome expansion and lineage-specific genetic innovations in the forest pathogenic fungi Armillaria.</title>
        <authorList>
            <person name="Sipos G."/>
            <person name="Prasanna A.N."/>
            <person name="Walter M.C."/>
            <person name="O'Connor E."/>
            <person name="Balint B."/>
            <person name="Krizsan K."/>
            <person name="Kiss B."/>
            <person name="Hess J."/>
            <person name="Varga T."/>
            <person name="Slot J."/>
            <person name="Riley R."/>
            <person name="Boka B."/>
            <person name="Rigling D."/>
            <person name="Barry K."/>
            <person name="Lee J."/>
            <person name="Mihaltcheva S."/>
            <person name="LaButti K."/>
            <person name="Lipzen A."/>
            <person name="Waldron R."/>
            <person name="Moloney N.M."/>
            <person name="Sperisen C."/>
            <person name="Kredics L."/>
            <person name="Vagvoelgyi C."/>
            <person name="Patrignani A."/>
            <person name="Fitzpatrick D."/>
            <person name="Nagy I."/>
            <person name="Doyle S."/>
            <person name="Anderson J.B."/>
            <person name="Grigoriev I.V."/>
            <person name="Gueldener U."/>
            <person name="Muensterkoetter M."/>
            <person name="Nagy L.G."/>
        </authorList>
    </citation>
    <scope>NUCLEOTIDE SEQUENCE [LARGE SCALE GENOMIC DNA]</scope>
    <source>
        <strain evidence="3">Ar21-2</strain>
    </source>
</reference>
<dbReference type="EMBL" id="KZ293690">
    <property type="protein sequence ID" value="PBK85580.1"/>
    <property type="molecule type" value="Genomic_DNA"/>
</dbReference>
<organism evidence="2 3">
    <name type="scientific">Armillaria gallica</name>
    <name type="common">Bulbous honey fungus</name>
    <name type="synonym">Armillaria bulbosa</name>
    <dbReference type="NCBI Taxonomy" id="47427"/>
    <lineage>
        <taxon>Eukaryota</taxon>
        <taxon>Fungi</taxon>
        <taxon>Dikarya</taxon>
        <taxon>Basidiomycota</taxon>
        <taxon>Agaricomycotina</taxon>
        <taxon>Agaricomycetes</taxon>
        <taxon>Agaricomycetidae</taxon>
        <taxon>Agaricales</taxon>
        <taxon>Marasmiineae</taxon>
        <taxon>Physalacriaceae</taxon>
        <taxon>Armillaria</taxon>
    </lineage>
</organism>
<protein>
    <submittedName>
        <fullName evidence="2">Uncharacterized protein</fullName>
    </submittedName>
</protein>
<keyword evidence="3" id="KW-1185">Reference proteome</keyword>
<sequence length="237" mass="26633">MDHPTQPVLPQTVNLTSVQSALVHLHEITDAGDGQQASAFMWAVINNLWTSIGSAPNPILSARYPTKLVGQHLLHWIKEFLTYNWVYEACRSHMRRTDIVIYESYSVETANDALIKQVILFLDPNWFGQMTPFMWAEYARIHDINNYRKMQAFKQAYEAEAGELGPEGVYSAVLMPVLKVTSNGSIISNWEACSNSGMADKWESDNEGEEEGVSAADLQAGHDFYSPELGELGYPQE</sequence>
<evidence type="ECO:0000313" key="3">
    <source>
        <dbReference type="Proteomes" id="UP000217790"/>
    </source>
</evidence>
<name>A0A2H3CUR9_ARMGA</name>